<feature type="region of interest" description="Disordered" evidence="7">
    <location>
        <begin position="25"/>
        <end position="92"/>
    </location>
</feature>
<feature type="coiled-coil region" evidence="6">
    <location>
        <begin position="1147"/>
        <end position="1308"/>
    </location>
</feature>
<evidence type="ECO:0000256" key="1">
    <source>
        <dbReference type="ARBA" id="ARBA00004300"/>
    </source>
</evidence>
<dbReference type="GO" id="GO:0005737">
    <property type="term" value="C:cytoplasm"/>
    <property type="evidence" value="ECO:0007669"/>
    <property type="project" value="UniProtKB-ARBA"/>
</dbReference>
<dbReference type="PANTHER" id="PTHR44981:SF3">
    <property type="entry name" value="PERICENTRIN"/>
    <property type="match status" value="1"/>
</dbReference>
<evidence type="ECO:0000256" key="6">
    <source>
        <dbReference type="SAM" id="Coils"/>
    </source>
</evidence>
<accession>A0A218UMY0</accession>
<feature type="coiled-coil region" evidence="6">
    <location>
        <begin position="624"/>
        <end position="651"/>
    </location>
</feature>
<dbReference type="EMBL" id="MUZQ01000222">
    <property type="protein sequence ID" value="OWK54968.1"/>
    <property type="molecule type" value="Genomic_DNA"/>
</dbReference>
<feature type="coiled-coil region" evidence="6">
    <location>
        <begin position="967"/>
        <end position="1014"/>
    </location>
</feature>
<evidence type="ECO:0000313" key="10">
    <source>
        <dbReference type="Proteomes" id="UP000197619"/>
    </source>
</evidence>
<evidence type="ECO:0000313" key="9">
    <source>
        <dbReference type="EMBL" id="OWK54968.1"/>
    </source>
</evidence>
<feature type="region of interest" description="Disordered" evidence="7">
    <location>
        <begin position="3222"/>
        <end position="3245"/>
    </location>
</feature>
<comment type="subcellular location">
    <subcellularLocation>
        <location evidence="1">Cytoplasm</location>
        <location evidence="1">Cytoskeleton</location>
        <location evidence="1">Microtubule organizing center</location>
        <location evidence="1">Centrosome</location>
    </subcellularLocation>
</comment>
<feature type="coiled-coil region" evidence="6">
    <location>
        <begin position="546"/>
        <end position="584"/>
    </location>
</feature>
<feature type="coiled-coil region" evidence="6">
    <location>
        <begin position="2851"/>
        <end position="2885"/>
    </location>
</feature>
<sequence>MEAPEEVRRRKLEAGRAKFAYFRQRKAKGDVAQSQKKAAKRKGSAVHTHDLPKEEHPVAARDAGKGLEGQAEDTNLPEAATEAQGSTDLFSWEPLDDHATEKDRINSAAEYSEADAQMCQARIAELESRLLEKQEAVERLTVQMDELQDQLTQHNDSMQLQETTVQEQNEIIRKLTTCLQQAKKDRDELQEEASRVARQIHDLQLQLHQVTELLRSKSLRKNEGLEAHQQMSLFQDRLREQNAHLEILREKAHDLEVQLESSQKIEALNAEIKDKVEEQQKLEEKRKEEIAVIKKVHEREHDREISELAAKHSEEMEKLRAELKEEQRHLLDELRQQMAATHRAEHEQAQLQSQTLHSLELEALRLTLNNMHTSQLELTQSNLRKEKETALMELREMLNDKRAQEVAILQSRHQLEWEKIKEQCLKEKEDLKSKYQQELVDQRKKIESEMEETHIQALETLKRDWKLESDRRLQNVCEELCKKHQAEMIALQKSLEMDLEKVRAELGLLSVENVQSKMKCIELERQHQLAITKLQEQLQAEHHQILEDIKMKSQEKEQDLQKELDQLQVKHEQLKVQSQEEIRQLWSQLDSTRANRQELSGGETRMQTHGPELKEQLQARASRVEEIECLKQEFEQQRQQRNREHKAELEQLRLYFENKLIVAEENYKKELTLLHQRPQELMDCSLPELEMNQDQAGDISSSVTLFEETAEKERGVALGQLNQQLEQQQEELACLQLQLAEQHRHELDSLRSSLALQYKEDLMKMKMHLSDKYAAETEALKRKHGLELEQLHAQLSEEQSKEITKLRLQSVQNVARQVEVEVAERVSVLEEEHKAKLAFSNSEKQHIAELSEQIRHLKEELIKQKDFSEQNEKYLKEEMEKVKYKIAEDHKKELREEVHKIENMYKEKEKKWQCESEAQRILAEEKLSLLHVELQTRAESEKQNLQKHFELREAEMIQLQDHQAAKILDLEKLVKEQQNNLQQLEDSLAAAQAVQKAQQQYEADLEAAKALMAKDMEKTTLCLQEECALKLLEAQNKFMEEHQAMTQKFTTEQEILLQKLKKKHVDELELQSQQLEEKHKQQILSLTADFQAKHQAEIETLKSTLESKQQIHLERCVAELQTKHQAQIDELEVKHLSNLDSLESSYLSEIQTIRDEHSQALEKLQLQHREQLQEQDKIHQAQLLQEIEMLKLKHAEELQLSQNNLKIELATVNLEKLKTMALEAEEAHKDELNTALQNQRKLLEEEKRLALDLLREEVLQMEEKHRKALQELQDLHEADIRKHKEEYSRELEEQLGKLKAEHECEQELYASASASEVKSVRAALLAQFEEVKLKQQLQFQEEIELLKCQSEVLLEQQISQLKDEFEAEKKASLHDKEQLLIQEREKVQAAHQKEQEMLSAQLQERAAIINQLEKKVASLKHEIEETNSELETLLQWRGGENQEGGNLVALLRSDIEQSKEEREKLRESYQHVLKLLMEVVKATVVIEDLICSKIGLCLDDSLASGDSKEAQSIMEEMGFMQYFKAKENYHLEKASLLSVEELLDETLTEHNQLSPGTDEVSELSQYLCESVFAKPELACESEETILKICHRLRTAVERLLELVTESTKQLEKMHENHAQFEEEFSRRNQETAQVVSQHQELMECLSEESEAKNQLALELHKAEGIIEGYVAEKAALEEALNLKEESERRLVVELENMRERFQELTQEQAILGLLKEVEFLSKEKLELQCQAEKDHSNLRSQMKVLEVELEEQLQSNQDLATKLLEITELKQQIEVLEKQLKNQRQFMDEQAIEREHERDDFQQEIQKLEEQLKLSAKSQTSGQSREPRVESLQAEIKEKMDAYNKLLLEKERKHQEIAARDKEIENLVAQIQELKLSGAEVSKTVHSLEQQLQKMKKVETELKQDKEALQQQQYNNLIQISALQSKLDEARHRVPVDGTSAPVLKEQLQAEQEALQAKEREIASLLDQVEQYKDNLSKKDEEILQLNLQLEMQKNFSTSNIIQLQAENAHLQEDLTKLHVKQSQDLGISDSSALSFPQALLEEKNQEIDHLNEQMKGLQHELQNALENKIAEDQKPEIEELRSLVEHLRLDQERLRKDKDEEVEQLHGVIEKLQKELAQFGPVCHEDSDNPVYFYEVALEKSVENLQNELKKELVACQGDADANRRNESVHSKMRELQEELELVSASKEALQQQLEKKELQLKTEVEALEKKCQQLRESSEQSVAELTSLRIQHQALQEEYRVSQTLLSQREAETKMSTSRVQELEDKLREKEANILEKEMQIKTMADQREADTTELQYLTEKAAELQTELEKRGASQAQDVYSLQLEVSRLDFQVQALNQKEVAYLREIKELQGSTAKLKGEIKAHMKDLEALRLERDEILSQLESCKLEGQVGHEETQFLKPFCQSKRKDGDFKNGVQELEANIDQSFGVLASPTAKLEKDEAMFDVPFHNKNPKTQMKQSQENIFCQELDMIHSSEGDQDLKKHCQQMLEIHQTPDSPKHNLSIDKETPKYYQNLISSMSSWGSPEIMRKQDISMELQPVLHLTPFSEAENTDFQIVHTRSSLEGENSISLGYSNMDENGSGDAAVGVDRKSPAFSESTYTVDDDEAMEKNLLQMREADNLTLTPSDLQDDEGSRASAMSDGCSSNTSSNLAANLKQELQTSDHLDANVMAYLRYRGIIPDIMESMKEKEILSPQMKTVLKMVYEESRKILALSEHPFAFRELKNVPQTQVAMEGWQKEGLSLLDAIQSLKDYLSKVADRGDKETSGVAADWRGELLQAVQSVFEKERSMLQIDLKSHFSNPASGDTSSFGEKLEYIMKQQEEQRQMVVEHLFSSDRNSLLSEIQDLRAQLRMTHLQNQEKLQQLQETLTKAEDHGNKQEHQLRRKVELLEYKLQQEKSIVSDLHSTLSEEQRRSSETCDLLNQEKASLKSELSGSMQENERLQKSLEELQREINNLRVELEKKEKDLAAALEDLQAEQLKGSELRGWFEEQQRQQRKAEDEKTKAMEELQAALDVQLVQNCQLAVSLEHERTVTDNLRKELQIEHSRCEALLAQEHNKLRELQKNLDAEKKRSLELLDSLNHERVLTEQLSMRVKEGASCQHRESLLEQAFVRELQAQLEEERAQTMELAAVIEKMQHKAILSKRQLEAEVQMCHEETQKEKEVSDKLRATLESLQAQKQEVIRSLEAQREREIKLKVDWEQLQSLFKLLKEQDKNRKEEREREQKQQQQTDLQKQKDWQRDQERLQNLEQQHQRDEQRIKELQEILAVVRERERNPPTPNCQEELLCTSSKDGSATQPVTNETEKPHLQQQQQQLEKIRQQLLFVVVHLNEFIHKTLDKTVNDWSASNDEAVASLLRTLRELKSDLSPPTSQVRSTSDADPVQELEREAWQRERNTLQNRLKQAESQLAKAKAEIENKPVAEISNPKLQRLYRKYIRAESFRKALVYQKKYLLLLLGGFQDCEQATLSLIARMGIYPSADLQLSGSHSRPFTKFRCAVRAIIAISRLKFLVKKWNKVGRKSTQGESISHRIGASGARTEVLKEQQPPAAPVSSPPTQDRDTGLCHRTSCAARFTSLSPRSSSRSHNRLHLSPSSAPDKSLVPPQDPEQSLTEYIHRLEAIQQRLRGVQPGQVLGLPHQRNLKK</sequence>
<feature type="domain" description="Pericentrin/AKAP-450 centrosomal targeting" evidence="8">
    <location>
        <begin position="3439"/>
        <end position="3519"/>
    </location>
</feature>
<comment type="caution">
    <text evidence="9">The sequence shown here is derived from an EMBL/GenBank/DDBJ whole genome shotgun (WGS) entry which is preliminary data.</text>
</comment>
<feature type="region of interest" description="Disordered" evidence="7">
    <location>
        <begin position="3543"/>
        <end position="3615"/>
    </location>
</feature>
<feature type="coiled-coil region" evidence="6">
    <location>
        <begin position="231"/>
        <end position="344"/>
    </location>
</feature>
<feature type="coiled-coil region" evidence="6">
    <location>
        <begin position="840"/>
        <end position="911"/>
    </location>
</feature>
<evidence type="ECO:0000259" key="8">
    <source>
        <dbReference type="Pfam" id="PF10495"/>
    </source>
</evidence>
<dbReference type="GO" id="GO:0060090">
    <property type="term" value="F:molecular adaptor activity"/>
    <property type="evidence" value="ECO:0007669"/>
    <property type="project" value="InterPro"/>
</dbReference>
<feature type="coiled-coil region" evidence="6">
    <location>
        <begin position="3049"/>
        <end position="3083"/>
    </location>
</feature>
<feature type="coiled-coil region" evidence="6">
    <location>
        <begin position="380"/>
        <end position="456"/>
    </location>
</feature>
<protein>
    <submittedName>
        <fullName evidence="9">Pericentrin</fullName>
    </submittedName>
</protein>
<feature type="coiled-coil region" evidence="6">
    <location>
        <begin position="116"/>
        <end position="206"/>
    </location>
</feature>
<keyword evidence="5" id="KW-0206">Cytoskeleton</keyword>
<dbReference type="GO" id="GO:0005813">
    <property type="term" value="C:centrosome"/>
    <property type="evidence" value="ECO:0007669"/>
    <property type="project" value="UniProtKB-SubCell"/>
</dbReference>
<evidence type="ECO:0000256" key="7">
    <source>
        <dbReference type="SAM" id="MobiDB-lite"/>
    </source>
</evidence>
<evidence type="ECO:0000256" key="3">
    <source>
        <dbReference type="ARBA" id="ARBA00022553"/>
    </source>
</evidence>
<dbReference type="InterPro" id="IPR019528">
    <property type="entry name" value="PACT_domain"/>
</dbReference>
<evidence type="ECO:0000256" key="2">
    <source>
        <dbReference type="ARBA" id="ARBA00022490"/>
    </source>
</evidence>
<feature type="coiled-coil region" evidence="6">
    <location>
        <begin position="1058"/>
        <end position="1085"/>
    </location>
</feature>
<feature type="coiled-coil region" evidence="6">
    <location>
        <begin position="1402"/>
        <end position="1475"/>
    </location>
</feature>
<keyword evidence="3" id="KW-0597">Phosphoprotein</keyword>
<feature type="coiled-coil region" evidence="6">
    <location>
        <begin position="1666"/>
        <end position="1707"/>
    </location>
</feature>
<dbReference type="GO" id="GO:0007165">
    <property type="term" value="P:signal transduction"/>
    <property type="evidence" value="ECO:0007669"/>
    <property type="project" value="InterPro"/>
</dbReference>
<feature type="coiled-coil region" evidence="6">
    <location>
        <begin position="1735"/>
        <end position="1915"/>
    </location>
</feature>
<feature type="compositionally biased region" description="Basic and acidic residues" evidence="7">
    <location>
        <begin position="47"/>
        <end position="65"/>
    </location>
</feature>
<feature type="coiled-coil region" evidence="6">
    <location>
        <begin position="718"/>
        <end position="745"/>
    </location>
</feature>
<organism evidence="9 10">
    <name type="scientific">Lonchura striata</name>
    <name type="common">white-rumped munia</name>
    <dbReference type="NCBI Taxonomy" id="40157"/>
    <lineage>
        <taxon>Eukaryota</taxon>
        <taxon>Metazoa</taxon>
        <taxon>Chordata</taxon>
        <taxon>Craniata</taxon>
        <taxon>Vertebrata</taxon>
        <taxon>Euteleostomi</taxon>
        <taxon>Archelosauria</taxon>
        <taxon>Archosauria</taxon>
        <taxon>Dinosauria</taxon>
        <taxon>Saurischia</taxon>
        <taxon>Theropoda</taxon>
        <taxon>Coelurosauria</taxon>
        <taxon>Aves</taxon>
        <taxon>Neognathae</taxon>
        <taxon>Neoaves</taxon>
        <taxon>Telluraves</taxon>
        <taxon>Australaves</taxon>
        <taxon>Passeriformes</taxon>
        <taxon>Passeroidea</taxon>
        <taxon>Estrildidae</taxon>
        <taxon>Estrildinae</taxon>
        <taxon>Lonchura</taxon>
    </lineage>
</organism>
<feature type="coiled-coil region" evidence="6">
    <location>
        <begin position="2255"/>
        <end position="2289"/>
    </location>
</feature>
<feature type="coiled-coil region" evidence="6">
    <location>
        <begin position="3392"/>
        <end position="3419"/>
    </location>
</feature>
<dbReference type="PANTHER" id="PTHR44981">
    <property type="entry name" value="PERICENTRIN-LIKE PROTEIN, ISOFORM F"/>
    <property type="match status" value="1"/>
</dbReference>
<dbReference type="STRING" id="299123.ENSLSDP00000004079"/>
<dbReference type="InterPro" id="IPR028745">
    <property type="entry name" value="AKAP9/Pericentrin"/>
</dbReference>
<feature type="region of interest" description="Disordered" evidence="7">
    <location>
        <begin position="2626"/>
        <end position="2648"/>
    </location>
</feature>
<feature type="coiled-coil region" evidence="6">
    <location>
        <begin position="2357"/>
        <end position="2391"/>
    </location>
</feature>
<dbReference type="Proteomes" id="UP000197619">
    <property type="component" value="Unassembled WGS sequence"/>
</dbReference>
<proteinExistence type="predicted"/>
<keyword evidence="10" id="KW-1185">Reference proteome</keyword>
<feature type="region of interest" description="Disordered" evidence="7">
    <location>
        <begin position="593"/>
        <end position="612"/>
    </location>
</feature>
<feature type="coiled-coil region" evidence="6">
    <location>
        <begin position="2922"/>
        <end position="3019"/>
    </location>
</feature>
<name>A0A218UMY0_9PASE</name>
<evidence type="ECO:0000256" key="4">
    <source>
        <dbReference type="ARBA" id="ARBA00023054"/>
    </source>
</evidence>
<feature type="coiled-coil region" evidence="6">
    <location>
        <begin position="1941"/>
        <end position="2226"/>
    </location>
</feature>
<keyword evidence="4 6" id="KW-0175">Coiled coil</keyword>
<feature type="compositionally biased region" description="Polar residues" evidence="7">
    <location>
        <begin position="3292"/>
        <end position="3306"/>
    </location>
</feature>
<keyword evidence="2" id="KW-0963">Cytoplasm</keyword>
<feature type="coiled-coil region" evidence="6">
    <location>
        <begin position="1596"/>
        <end position="1630"/>
    </location>
</feature>
<feature type="region of interest" description="Disordered" evidence="7">
    <location>
        <begin position="3275"/>
        <end position="3317"/>
    </location>
</feature>
<dbReference type="Pfam" id="PF10495">
    <property type="entry name" value="PACT_coil_coil"/>
    <property type="match status" value="1"/>
</dbReference>
<evidence type="ECO:0000256" key="5">
    <source>
        <dbReference type="ARBA" id="ARBA00023212"/>
    </source>
</evidence>
<gene>
    <name evidence="9" type="primary">PCNT</name>
    <name evidence="9" type="ORF">RLOC_00001905</name>
</gene>
<reference evidence="9 10" key="1">
    <citation type="submission" date="2017-05" db="EMBL/GenBank/DDBJ databases">
        <title>Genome of assembly of the Bengalese finch, Lonchura striata domestica.</title>
        <authorList>
            <person name="Colquitt B.M."/>
            <person name="Brainard M.S."/>
        </authorList>
    </citation>
    <scope>NUCLEOTIDE SEQUENCE [LARGE SCALE GENOMIC DNA]</scope>
    <source>
        <strain evidence="9">White83orange57</strain>
    </source>
</reference>